<accession>C2Y3P9</accession>
<reference evidence="1" key="1">
    <citation type="journal article" date="2012" name="Genome Res.">
        <title>Genomic characterization of the Bacillus cereus sensu lato species: Backdrop to the evolution of Bacillus anthracis.</title>
        <authorList>
            <person name="Zwick M.E."/>
            <person name="Joseph S.J."/>
            <person name="Didelot X."/>
            <person name="Chen P.E."/>
            <person name="Bishop-Lilly K.A."/>
            <person name="Stewart A.C."/>
            <person name="Willner K."/>
            <person name="Nolan N."/>
            <person name="Lentz S."/>
            <person name="Thomason M.K."/>
            <person name="Sozhamannan S."/>
            <person name="Mateczun A.J."/>
            <person name="Du L."/>
            <person name="Read T.D."/>
        </authorList>
    </citation>
    <scope>NUCLEOTIDE SEQUENCE [LARGE SCALE GENOMIC DNA]</scope>
    <source>
        <strain evidence="1">AH603</strain>
    </source>
</reference>
<dbReference type="HOGENOM" id="CLU_3246913_0_0_9"/>
<protein>
    <submittedName>
        <fullName evidence="1">Uncharacterized protein</fullName>
    </submittedName>
</protein>
<name>C2Y3P9_BACMY</name>
<dbReference type="EMBL" id="ACMP01000208">
    <property type="protein sequence ID" value="EEL67468.1"/>
    <property type="molecule type" value="Genomic_DNA"/>
</dbReference>
<sequence length="42" mass="4740">MLIAKSLMTKMDGNLSAELIGDQLKMKYEWKKGTIITKIPSI</sequence>
<dbReference type="Proteomes" id="UP000001753">
    <property type="component" value="Chromosome"/>
</dbReference>
<organism evidence="1">
    <name type="scientific">Bacillus mycoides</name>
    <dbReference type="NCBI Taxonomy" id="1405"/>
    <lineage>
        <taxon>Bacteria</taxon>
        <taxon>Bacillati</taxon>
        <taxon>Bacillota</taxon>
        <taxon>Bacilli</taxon>
        <taxon>Bacillales</taxon>
        <taxon>Bacillaceae</taxon>
        <taxon>Bacillus</taxon>
        <taxon>Bacillus cereus group</taxon>
    </lineage>
</organism>
<comment type="caution">
    <text evidence="1">The sequence shown here is derived from an EMBL/GenBank/DDBJ whole genome shotgun (WGS) entry which is preliminary data.</text>
</comment>
<proteinExistence type="predicted"/>
<evidence type="ECO:0000313" key="1">
    <source>
        <dbReference type="EMBL" id="EEL67468.1"/>
    </source>
</evidence>
<dbReference type="AlphaFoldDB" id="C2Y3P9"/>
<gene>
    <name evidence="1" type="ORF">bcere0026_56090</name>
</gene>